<comment type="caution">
    <text evidence="2">The sequence shown here is derived from an EMBL/GenBank/DDBJ whole genome shotgun (WGS) entry which is preliminary data.</text>
</comment>
<feature type="region of interest" description="Disordered" evidence="1">
    <location>
        <begin position="20"/>
        <end position="43"/>
    </location>
</feature>
<dbReference type="AlphaFoldDB" id="A0A8S0UNA4"/>
<feature type="compositionally biased region" description="Basic and acidic residues" evidence="1">
    <location>
        <begin position="20"/>
        <end position="38"/>
    </location>
</feature>
<dbReference type="Proteomes" id="UP000594638">
    <property type="component" value="Unassembled WGS sequence"/>
</dbReference>
<name>A0A8S0UNA4_OLEEU</name>
<dbReference type="Gramene" id="OE9A005369T1">
    <property type="protein sequence ID" value="OE9A005369C1"/>
    <property type="gene ID" value="OE9A005369"/>
</dbReference>
<gene>
    <name evidence="2" type="ORF">OLEA9_A005369</name>
</gene>
<evidence type="ECO:0000313" key="2">
    <source>
        <dbReference type="EMBL" id="CAA3021583.1"/>
    </source>
</evidence>
<proteinExistence type="predicted"/>
<protein>
    <submittedName>
        <fullName evidence="2">Uncharacterized protein</fullName>
    </submittedName>
</protein>
<keyword evidence="3" id="KW-1185">Reference proteome</keyword>
<dbReference type="EMBL" id="CACTIH010009057">
    <property type="protein sequence ID" value="CAA3021583.1"/>
    <property type="molecule type" value="Genomic_DNA"/>
</dbReference>
<accession>A0A8S0UNA4</accession>
<evidence type="ECO:0000256" key="1">
    <source>
        <dbReference type="SAM" id="MobiDB-lite"/>
    </source>
</evidence>
<evidence type="ECO:0000313" key="3">
    <source>
        <dbReference type="Proteomes" id="UP000594638"/>
    </source>
</evidence>
<reference evidence="2 3" key="1">
    <citation type="submission" date="2019-12" db="EMBL/GenBank/DDBJ databases">
        <authorList>
            <person name="Alioto T."/>
            <person name="Alioto T."/>
            <person name="Gomez Garrido J."/>
        </authorList>
    </citation>
    <scope>NUCLEOTIDE SEQUENCE [LARGE SCALE GENOMIC DNA]</scope>
</reference>
<sequence length="108" mass="12203">MALASPTNDGRYARCCGVASREESDSANRDGRWYKDASSRGGGISQCCLARLHYAMICCLKAVVRGYAANRERRRAASSTRVCRESKKREYGKREKRVEMVFTVWAEI</sequence>
<organism evidence="2 3">
    <name type="scientific">Olea europaea subsp. europaea</name>
    <dbReference type="NCBI Taxonomy" id="158383"/>
    <lineage>
        <taxon>Eukaryota</taxon>
        <taxon>Viridiplantae</taxon>
        <taxon>Streptophyta</taxon>
        <taxon>Embryophyta</taxon>
        <taxon>Tracheophyta</taxon>
        <taxon>Spermatophyta</taxon>
        <taxon>Magnoliopsida</taxon>
        <taxon>eudicotyledons</taxon>
        <taxon>Gunneridae</taxon>
        <taxon>Pentapetalae</taxon>
        <taxon>asterids</taxon>
        <taxon>lamiids</taxon>
        <taxon>Lamiales</taxon>
        <taxon>Oleaceae</taxon>
        <taxon>Oleeae</taxon>
        <taxon>Olea</taxon>
    </lineage>
</organism>